<reference evidence="3" key="1">
    <citation type="journal article" date="2019" name="Int. J. Syst. Evol. Microbiol.">
        <title>The Global Catalogue of Microorganisms (GCM) 10K type strain sequencing project: providing services to taxonomists for standard genome sequencing and annotation.</title>
        <authorList>
            <consortium name="The Broad Institute Genomics Platform"/>
            <consortium name="The Broad Institute Genome Sequencing Center for Infectious Disease"/>
            <person name="Wu L."/>
            <person name="Ma J."/>
        </authorList>
    </citation>
    <scope>NUCLEOTIDE SEQUENCE [LARGE SCALE GENOMIC DNA]</scope>
    <source>
        <strain evidence="3">JCM 18325</strain>
    </source>
</reference>
<feature type="transmembrane region" description="Helical" evidence="1">
    <location>
        <begin position="21"/>
        <end position="42"/>
    </location>
</feature>
<sequence length="247" mass="29447">MIKFFRKIRQNLLMENKTGKYFKYAIGEIVLVVIGILIALSINNWNQNRKENNIENKILVEILNGLNEDLIDIRANMLFHRVGLKACRYYHDMFTNKQVQTDSIQYYYKYLTMGFISIQNKSGYESLKSRGLELIKNDSLRIEIIKLYEQDYSFIRKLEEQDPEGNFYDNYYKEINNHVSPHLIFDRNGEIESIQLPLNITDANQKKMLSYLWKMKDDRTFILKTYSKILEKVLRLQSNIEQIKTKG</sequence>
<evidence type="ECO:0000256" key="1">
    <source>
        <dbReference type="SAM" id="Phobius"/>
    </source>
</evidence>
<dbReference type="InterPro" id="IPR045749">
    <property type="entry name" value="DUF6090"/>
</dbReference>
<gene>
    <name evidence="2" type="ORF">GCM10023330_19190</name>
</gene>
<protein>
    <submittedName>
        <fullName evidence="2">Uncharacterized protein</fullName>
    </submittedName>
</protein>
<keyword evidence="1" id="KW-0812">Transmembrane</keyword>
<evidence type="ECO:0000313" key="2">
    <source>
        <dbReference type="EMBL" id="GAA4812096.1"/>
    </source>
</evidence>
<comment type="caution">
    <text evidence="2">The sequence shown here is derived from an EMBL/GenBank/DDBJ whole genome shotgun (WGS) entry which is preliminary data.</text>
</comment>
<accession>A0ABP9CKF7</accession>
<dbReference type="RefSeq" id="WP_345276756.1">
    <property type="nucleotide sequence ID" value="NZ_BAABJW010000003.1"/>
</dbReference>
<keyword evidence="1" id="KW-0472">Membrane</keyword>
<evidence type="ECO:0000313" key="3">
    <source>
        <dbReference type="Proteomes" id="UP001501433"/>
    </source>
</evidence>
<name>A0ABP9CKF7_9FLAO</name>
<organism evidence="2 3">
    <name type="scientific">Litoribaculum gwangyangense</name>
    <dbReference type="NCBI Taxonomy" id="1130722"/>
    <lineage>
        <taxon>Bacteria</taxon>
        <taxon>Pseudomonadati</taxon>
        <taxon>Bacteroidota</taxon>
        <taxon>Flavobacteriia</taxon>
        <taxon>Flavobacteriales</taxon>
        <taxon>Flavobacteriaceae</taxon>
        <taxon>Litoribaculum</taxon>
    </lineage>
</organism>
<keyword evidence="3" id="KW-1185">Reference proteome</keyword>
<keyword evidence="1" id="KW-1133">Transmembrane helix</keyword>
<dbReference type="Pfam" id="PF19578">
    <property type="entry name" value="DUF6090"/>
    <property type="match status" value="1"/>
</dbReference>
<dbReference type="Proteomes" id="UP001501433">
    <property type="component" value="Unassembled WGS sequence"/>
</dbReference>
<proteinExistence type="predicted"/>
<dbReference type="EMBL" id="BAABJW010000003">
    <property type="protein sequence ID" value="GAA4812096.1"/>
    <property type="molecule type" value="Genomic_DNA"/>
</dbReference>